<reference evidence="2 3" key="1">
    <citation type="journal article" date="2011" name="Stand. Genomic Sci.">
        <title>Complete genome sequence of Haliscomenobacter hydrossis type strain (O).</title>
        <authorList>
            <consortium name="US DOE Joint Genome Institute (JGI-PGF)"/>
            <person name="Daligault H."/>
            <person name="Lapidus A."/>
            <person name="Zeytun A."/>
            <person name="Nolan M."/>
            <person name="Lucas S."/>
            <person name="Del Rio T.G."/>
            <person name="Tice H."/>
            <person name="Cheng J.F."/>
            <person name="Tapia R."/>
            <person name="Han C."/>
            <person name="Goodwin L."/>
            <person name="Pitluck S."/>
            <person name="Liolios K."/>
            <person name="Pagani I."/>
            <person name="Ivanova N."/>
            <person name="Huntemann M."/>
            <person name="Mavromatis K."/>
            <person name="Mikhailova N."/>
            <person name="Pati A."/>
            <person name="Chen A."/>
            <person name="Palaniappan K."/>
            <person name="Land M."/>
            <person name="Hauser L."/>
            <person name="Brambilla E.M."/>
            <person name="Rohde M."/>
            <person name="Verbarg S."/>
            <person name="Goker M."/>
            <person name="Bristow J."/>
            <person name="Eisen J.A."/>
            <person name="Markowitz V."/>
            <person name="Hugenholtz P."/>
            <person name="Kyrpides N.C."/>
            <person name="Klenk H.P."/>
            <person name="Woyke T."/>
        </authorList>
    </citation>
    <scope>NUCLEOTIDE SEQUENCE [LARGE SCALE GENOMIC DNA]</scope>
    <source>
        <strain evidence="3">ATCC 27775 / DSM 1100 / LMG 10767 / O</strain>
    </source>
</reference>
<dbReference type="RefSeq" id="WP_013764036.1">
    <property type="nucleotide sequence ID" value="NC_015510.1"/>
</dbReference>
<dbReference type="OrthoDB" id="9811121at2"/>
<evidence type="ECO:0000313" key="3">
    <source>
        <dbReference type="Proteomes" id="UP000008461"/>
    </source>
</evidence>
<dbReference type="HOGENOM" id="CLU_093119_1_0_10"/>
<feature type="domain" description="N-acetyltransferase" evidence="1">
    <location>
        <begin position="10"/>
        <end position="208"/>
    </location>
</feature>
<dbReference type="PROSITE" id="PS51186">
    <property type="entry name" value="GNAT"/>
    <property type="match status" value="1"/>
</dbReference>
<evidence type="ECO:0000313" key="2">
    <source>
        <dbReference type="EMBL" id="AEE49482.1"/>
    </source>
</evidence>
<protein>
    <submittedName>
        <fullName evidence="2">GCN5-related N-acetyltransferase</fullName>
    </submittedName>
</protein>
<accession>F4KZL2</accession>
<evidence type="ECO:0000259" key="1">
    <source>
        <dbReference type="PROSITE" id="PS51186"/>
    </source>
</evidence>
<dbReference type="Proteomes" id="UP000008461">
    <property type="component" value="Chromosome"/>
</dbReference>
<gene>
    <name evidence="2" type="ordered locus">Halhy_1591</name>
</gene>
<dbReference type="CDD" id="cd04301">
    <property type="entry name" value="NAT_SF"/>
    <property type="match status" value="1"/>
</dbReference>
<name>F4KZL2_HALH1</name>
<sequence length="211" mass="23942">MYKKILDQGLIIQQTEAHHAVALDALQRIVFPRLAEAERMAERHYLHHLEVFPAGQLVVLDGEKVVGMTSSIRYHLSLEDHTFLEVSDNLWLNTHEPEGDWLYGMDMGVHPDYRGRGLARQLYRARQEICRQLGLKGQIIVGMPNGYANYAHEMSLDAYYQQLLAGKIYDPTVGTQMRMGAEPQGLIHQYLDDPQCGNGGVLMILAVEKEV</sequence>
<reference key="2">
    <citation type="submission" date="2011-04" db="EMBL/GenBank/DDBJ databases">
        <title>Complete sequence of chromosome of Haliscomenobacter hydrossis DSM 1100.</title>
        <authorList>
            <consortium name="US DOE Joint Genome Institute (JGI-PGF)"/>
            <person name="Lucas S."/>
            <person name="Han J."/>
            <person name="Lapidus A."/>
            <person name="Bruce D."/>
            <person name="Goodwin L."/>
            <person name="Pitluck S."/>
            <person name="Peters L."/>
            <person name="Kyrpides N."/>
            <person name="Mavromatis K."/>
            <person name="Ivanova N."/>
            <person name="Ovchinnikova G."/>
            <person name="Pagani I."/>
            <person name="Daligault H."/>
            <person name="Detter J.C."/>
            <person name="Han C."/>
            <person name="Land M."/>
            <person name="Hauser L."/>
            <person name="Markowitz V."/>
            <person name="Cheng J.-F."/>
            <person name="Hugenholtz P."/>
            <person name="Woyke T."/>
            <person name="Wu D."/>
            <person name="Verbarg S."/>
            <person name="Frueling A."/>
            <person name="Brambilla E."/>
            <person name="Klenk H.-P."/>
            <person name="Eisen J.A."/>
        </authorList>
    </citation>
    <scope>NUCLEOTIDE SEQUENCE</scope>
    <source>
        <strain>DSM 1100</strain>
    </source>
</reference>
<dbReference type="InterPro" id="IPR000182">
    <property type="entry name" value="GNAT_dom"/>
</dbReference>
<dbReference type="SUPFAM" id="SSF55729">
    <property type="entry name" value="Acyl-CoA N-acyltransferases (Nat)"/>
    <property type="match status" value="1"/>
</dbReference>
<dbReference type="GO" id="GO:0016747">
    <property type="term" value="F:acyltransferase activity, transferring groups other than amino-acyl groups"/>
    <property type="evidence" value="ECO:0007669"/>
    <property type="project" value="InterPro"/>
</dbReference>
<dbReference type="Gene3D" id="3.40.630.30">
    <property type="match status" value="1"/>
</dbReference>
<dbReference type="AlphaFoldDB" id="F4KZL2"/>
<dbReference type="InterPro" id="IPR016181">
    <property type="entry name" value="Acyl_CoA_acyltransferase"/>
</dbReference>
<dbReference type="EMBL" id="CP002691">
    <property type="protein sequence ID" value="AEE49482.1"/>
    <property type="molecule type" value="Genomic_DNA"/>
</dbReference>
<dbReference type="KEGG" id="hhy:Halhy_1591"/>
<dbReference type="Pfam" id="PF00583">
    <property type="entry name" value="Acetyltransf_1"/>
    <property type="match status" value="1"/>
</dbReference>
<dbReference type="eggNOG" id="COG3153">
    <property type="taxonomic scope" value="Bacteria"/>
</dbReference>
<organism evidence="2 3">
    <name type="scientific">Haliscomenobacter hydrossis (strain ATCC 27775 / DSM 1100 / LMG 10767 / O)</name>
    <dbReference type="NCBI Taxonomy" id="760192"/>
    <lineage>
        <taxon>Bacteria</taxon>
        <taxon>Pseudomonadati</taxon>
        <taxon>Bacteroidota</taxon>
        <taxon>Saprospiria</taxon>
        <taxon>Saprospirales</taxon>
        <taxon>Haliscomenobacteraceae</taxon>
        <taxon>Haliscomenobacter</taxon>
    </lineage>
</organism>
<keyword evidence="3" id="KW-1185">Reference proteome</keyword>
<dbReference type="STRING" id="760192.Halhy_1591"/>
<proteinExistence type="predicted"/>